<gene>
    <name evidence="4" type="ORF">C0099_10980</name>
</gene>
<feature type="compositionally biased region" description="Low complexity" evidence="2">
    <location>
        <begin position="805"/>
        <end position="815"/>
    </location>
</feature>
<feature type="domain" description="Phage tail tape measure protein" evidence="3">
    <location>
        <begin position="77"/>
        <end position="243"/>
    </location>
</feature>
<dbReference type="EMBL" id="CP025682">
    <property type="protein sequence ID" value="AUN95404.1"/>
    <property type="molecule type" value="Genomic_DNA"/>
</dbReference>
<dbReference type="AlphaFoldDB" id="A0A2I6S817"/>
<dbReference type="PANTHER" id="PTHR37813">
    <property type="entry name" value="FELS-2 PROPHAGE PROTEIN"/>
    <property type="match status" value="1"/>
</dbReference>
<feature type="region of interest" description="Disordered" evidence="2">
    <location>
        <begin position="796"/>
        <end position="815"/>
    </location>
</feature>
<dbReference type="NCBIfam" id="TIGR01760">
    <property type="entry name" value="tape_meas_TP901"/>
    <property type="match status" value="1"/>
</dbReference>
<dbReference type="PANTHER" id="PTHR37813:SF1">
    <property type="entry name" value="FELS-2 PROPHAGE PROTEIN"/>
    <property type="match status" value="1"/>
</dbReference>
<proteinExistence type="predicted"/>
<name>A0A2I6S817_9RHOO</name>
<evidence type="ECO:0000259" key="3">
    <source>
        <dbReference type="Pfam" id="PF10145"/>
    </source>
</evidence>
<dbReference type="Proteomes" id="UP000242205">
    <property type="component" value="Chromosome"/>
</dbReference>
<evidence type="ECO:0000256" key="1">
    <source>
        <dbReference type="ARBA" id="ARBA00022612"/>
    </source>
</evidence>
<dbReference type="InterPro" id="IPR010090">
    <property type="entry name" value="Phage_tape_meas"/>
</dbReference>
<evidence type="ECO:0000313" key="4">
    <source>
        <dbReference type="EMBL" id="AUN95404.1"/>
    </source>
</evidence>
<feature type="region of interest" description="Disordered" evidence="2">
    <location>
        <begin position="707"/>
        <end position="727"/>
    </location>
</feature>
<dbReference type="KEGG" id="atw:C0099_10980"/>
<evidence type="ECO:0000256" key="2">
    <source>
        <dbReference type="SAM" id="MobiDB-lite"/>
    </source>
</evidence>
<reference evidence="4 5" key="1">
    <citation type="submission" date="2018-01" db="EMBL/GenBank/DDBJ databases">
        <authorList>
            <person name="Fu G.-Y."/>
        </authorList>
    </citation>
    <scope>NUCLEOTIDE SEQUENCE [LARGE SCALE GENOMIC DNA]</scope>
    <source>
        <strain evidence="4 5">SY39</strain>
    </source>
</reference>
<dbReference type="OrthoDB" id="8859412at2"/>
<protein>
    <submittedName>
        <fullName evidence="4">Phage tail tape measure protein</fullName>
    </submittedName>
</protein>
<dbReference type="Pfam" id="PF10145">
    <property type="entry name" value="PhageMin_Tail"/>
    <property type="match status" value="1"/>
</dbReference>
<sequence>MARDPKTRILITAKDEASGVFASLQRNAGRIAAAIAGYFGIKMFGDAISSAADFEEQMDRVAAITRASGEELDRLRTAADEAGTTTRYTATEAAQALENLARAGFSASDSVEALPGVLSLAQANGVELAEAAGLVTRAVRGMGLEVAESGRVADVLTEAAARANTTVTGLGQALAYAAPTAQALGLSLEDTVAIIGKFADAGIDASRAGTALNSILAQFSNPASKFRNELAAAGITTTDFNLALEQLAAAGPRGQKAIIAVGQEAGPALRALLNQGIAGLDDLRTSLEAADGAAGRTAETMDGNLRGATRGFASAWDAVRRAVVEPLLEPLTKQIVDLAQRLREFVSNGTASAFGEALRAAFQSAADAAREFVGQIDFEAVARDMREFAERTGEILDEWGGRVAAAGRQLGNVFNGLNFIWEGFRMTVYAAGEAITGVLSNITSAAAHTADVFSRLTFGSVSQGFSEMAKNIQFEADALWHVSEEFAKKAEESSVRVTEAWQQVVDGYTDSAEAAQQAATATAKAGEAAAKAGAQAELSAEQLDALGEGFEYVDGESRKAAEGVTQAASAAAEANENLKGAAASAEEVGAAYERLGITSSEALQRAADNARRDFELIRDSGTASARDIERAFRAYAEKAIEANGGVADSVVRAEAAMRGLEVQADSAGKTTVQSMGAAANATRQLGQAADETAGKFAAIGDAAGDAAESAEGAEKRAAASGGGSSSGGTFDSPFQAAYARAEQIGGLALRKELEQVYKDFAMMQSSIGTVGSGAKAVYEILGRMNNFLDERQLAKEGAGSSFGAPPTRSTTTPTPTMHRVELTINGRRDTYNFADADSAQRFARTLEDLERSYA</sequence>
<organism evidence="4 5">
    <name type="scientific">Pseudazoarcus pumilus</name>
    <dbReference type="NCBI Taxonomy" id="2067960"/>
    <lineage>
        <taxon>Bacteria</taxon>
        <taxon>Pseudomonadati</taxon>
        <taxon>Pseudomonadota</taxon>
        <taxon>Betaproteobacteria</taxon>
        <taxon>Rhodocyclales</taxon>
        <taxon>Zoogloeaceae</taxon>
        <taxon>Pseudazoarcus</taxon>
    </lineage>
</organism>
<accession>A0A2I6S817</accession>
<keyword evidence="5" id="KW-1185">Reference proteome</keyword>
<keyword evidence="1" id="KW-1188">Viral release from host cell</keyword>
<evidence type="ECO:0000313" key="5">
    <source>
        <dbReference type="Proteomes" id="UP000242205"/>
    </source>
</evidence>
<dbReference type="RefSeq" id="WP_102247453.1">
    <property type="nucleotide sequence ID" value="NZ_CP025682.1"/>
</dbReference>